<gene>
    <name evidence="1" type="ORF">GCM10007100_36740</name>
</gene>
<sequence length="75" mass="8571">MEFKVIFIGFALHCVLNTVLICKSVITKDQEEKAEIVMVQEEQQMLQSLNDGNGDFKRLRLQVDNTDGETSILVR</sequence>
<accession>A0A918WPP2</accession>
<keyword evidence="2" id="KW-1185">Reference proteome</keyword>
<dbReference type="EMBL" id="BMXI01000019">
    <property type="protein sequence ID" value="GHC65582.1"/>
    <property type="molecule type" value="Genomic_DNA"/>
</dbReference>
<proteinExistence type="predicted"/>
<evidence type="ECO:0000313" key="1">
    <source>
        <dbReference type="EMBL" id="GHC65582.1"/>
    </source>
</evidence>
<reference evidence="1" key="2">
    <citation type="submission" date="2020-09" db="EMBL/GenBank/DDBJ databases">
        <authorList>
            <person name="Sun Q."/>
            <person name="Kim S."/>
        </authorList>
    </citation>
    <scope>NUCLEOTIDE SEQUENCE</scope>
    <source>
        <strain evidence="1">KCTC 12988</strain>
    </source>
</reference>
<comment type="caution">
    <text evidence="1">The sequence shown here is derived from an EMBL/GenBank/DDBJ whole genome shotgun (WGS) entry which is preliminary data.</text>
</comment>
<name>A0A918WPP2_9BACT</name>
<organism evidence="1 2">
    <name type="scientific">Roseibacillus persicicus</name>
    <dbReference type="NCBI Taxonomy" id="454148"/>
    <lineage>
        <taxon>Bacteria</taxon>
        <taxon>Pseudomonadati</taxon>
        <taxon>Verrucomicrobiota</taxon>
        <taxon>Verrucomicrobiia</taxon>
        <taxon>Verrucomicrobiales</taxon>
        <taxon>Verrucomicrobiaceae</taxon>
        <taxon>Roseibacillus</taxon>
    </lineage>
</organism>
<reference evidence="1" key="1">
    <citation type="journal article" date="2014" name="Int. J. Syst. Evol. Microbiol.">
        <title>Complete genome sequence of Corynebacterium casei LMG S-19264T (=DSM 44701T), isolated from a smear-ripened cheese.</title>
        <authorList>
            <consortium name="US DOE Joint Genome Institute (JGI-PGF)"/>
            <person name="Walter F."/>
            <person name="Albersmeier A."/>
            <person name="Kalinowski J."/>
            <person name="Ruckert C."/>
        </authorList>
    </citation>
    <scope>NUCLEOTIDE SEQUENCE</scope>
    <source>
        <strain evidence="1">KCTC 12988</strain>
    </source>
</reference>
<dbReference type="RefSeq" id="WP_189573537.1">
    <property type="nucleotide sequence ID" value="NZ_BMXI01000019.1"/>
</dbReference>
<dbReference type="Proteomes" id="UP000644507">
    <property type="component" value="Unassembled WGS sequence"/>
</dbReference>
<protein>
    <submittedName>
        <fullName evidence="1">Uncharacterized protein</fullName>
    </submittedName>
</protein>
<evidence type="ECO:0000313" key="2">
    <source>
        <dbReference type="Proteomes" id="UP000644507"/>
    </source>
</evidence>
<dbReference type="AlphaFoldDB" id="A0A918WPP2"/>